<dbReference type="Proteomes" id="UP000245626">
    <property type="component" value="Unassembled WGS sequence"/>
</dbReference>
<accession>A0ACD0P2S8</accession>
<gene>
    <name evidence="1" type="ORF">IE53DRAFT_326639</name>
</gene>
<dbReference type="EMBL" id="KZ819776">
    <property type="protein sequence ID" value="PWN52448.1"/>
    <property type="molecule type" value="Genomic_DNA"/>
</dbReference>
<proteinExistence type="predicted"/>
<sequence>MFPYMQGAPRIMQSYPGMPQSQRPSGVTPNLGGIGSLGAGPTGHAQPSPSYLSNSRSPNSGSFPFGSGTGTGNTPGGGLPSQMAGQGQNQGQGGQLDLSDFPALGSGQQQGSGGAPGLGVGASQGSGLPSAVGNSSSSNPLLSSYASQAGTGSALSGMAALRGGGAPPGSFSQDDFPALNQGAANAQSMTGGSAAPGARGDPGSETFINGSGTAEQASAAAALQHQHQQREQHRQSLLGSVAGPRTDQQGSGSLSAARGGFGEPERNYANKLGSVAQQQSWNVASALPNAGQANGAQPSSPTSARSPLQSTRNASAASASSPSIENASARGAQGAADSLSTASSSEPASIQNSGSNPPGLVGTMPRTPAQQVLVSPADRFGLLGLLSIIKMQDPDMTMLTMGSDLQTLGLNLNAQDSLYSSFITPWSDNNMLAALQVEPDFTLPSCYNVQPPPPAQSKISSFSDETLFFIFYSTPRDALQEVAAQELYNRNWRYHKETRLWLTKEQSTEPVHKTPTYEKGTYIFFDPQLWERVSKDFILMYDKLEEKPPVQAHLQAQAQAHAQAQAQAAQAHAAAAQVQHHG</sequence>
<evidence type="ECO:0000313" key="1">
    <source>
        <dbReference type="EMBL" id="PWN52448.1"/>
    </source>
</evidence>
<evidence type="ECO:0000313" key="2">
    <source>
        <dbReference type="Proteomes" id="UP000245626"/>
    </source>
</evidence>
<keyword evidence="2" id="KW-1185">Reference proteome</keyword>
<reference evidence="1 2" key="1">
    <citation type="journal article" date="2018" name="Mol. Biol. Evol.">
        <title>Broad Genomic Sampling Reveals a Smut Pathogenic Ancestry of the Fungal Clade Ustilaginomycotina.</title>
        <authorList>
            <person name="Kijpornyongpan T."/>
            <person name="Mondo S.J."/>
            <person name="Barry K."/>
            <person name="Sandor L."/>
            <person name="Lee J."/>
            <person name="Lipzen A."/>
            <person name="Pangilinan J."/>
            <person name="LaButti K."/>
            <person name="Hainaut M."/>
            <person name="Henrissat B."/>
            <person name="Grigoriev I.V."/>
            <person name="Spatafora J.W."/>
            <person name="Aime M.C."/>
        </authorList>
    </citation>
    <scope>NUCLEOTIDE SEQUENCE [LARGE SCALE GENOMIC DNA]</scope>
    <source>
        <strain evidence="1 2">SA 807</strain>
    </source>
</reference>
<organism evidence="1 2">
    <name type="scientific">Violaceomyces palustris</name>
    <dbReference type="NCBI Taxonomy" id="1673888"/>
    <lineage>
        <taxon>Eukaryota</taxon>
        <taxon>Fungi</taxon>
        <taxon>Dikarya</taxon>
        <taxon>Basidiomycota</taxon>
        <taxon>Ustilaginomycotina</taxon>
        <taxon>Ustilaginomycetes</taxon>
        <taxon>Violaceomycetales</taxon>
        <taxon>Violaceomycetaceae</taxon>
        <taxon>Violaceomyces</taxon>
    </lineage>
</organism>
<protein>
    <submittedName>
        <fullName evidence="1">Uncharacterized protein</fullName>
    </submittedName>
</protein>
<name>A0ACD0P2S8_9BASI</name>